<accession>A0A1Q9W7A5</accession>
<dbReference type="Proteomes" id="UP000179636">
    <property type="component" value="Unassembled WGS sequence"/>
</dbReference>
<dbReference type="Pfam" id="PF10604">
    <property type="entry name" value="Polyketide_cyc2"/>
    <property type="match status" value="1"/>
</dbReference>
<dbReference type="Gene3D" id="3.30.530.20">
    <property type="match status" value="1"/>
</dbReference>
<dbReference type="CDD" id="cd07812">
    <property type="entry name" value="SRPBCC"/>
    <property type="match status" value="1"/>
</dbReference>
<evidence type="ECO:0008006" key="3">
    <source>
        <dbReference type="Google" id="ProtNLM"/>
    </source>
</evidence>
<dbReference type="AlphaFoldDB" id="A0A1S1JZF7"/>
<evidence type="ECO:0000313" key="2">
    <source>
        <dbReference type="Proteomes" id="UP000179636"/>
    </source>
</evidence>
<name>A0A1S1JZF7_9MYCO</name>
<reference evidence="1 2" key="1">
    <citation type="submission" date="2016-10" db="EMBL/GenBank/DDBJ databases">
        <title>Evaluation of Human, Animal and Environmental Mycobacterium chelonae Isolates by Core Genome Phylogenomic Analysis, Targeted Gene Comparison, and Anti-microbial Susceptibility Patterns: A Tale of Mistaken Identities.</title>
        <authorList>
            <person name="Fogelson S.B."/>
            <person name="Camus A.C."/>
            <person name="Lorenz W."/>
            <person name="Vasireddy R."/>
            <person name="Vasireddy S."/>
            <person name="Smith T."/>
            <person name="Brown-Elliott B.A."/>
            <person name="Wallace R.J.Jr."/>
            <person name="Hasan N.A."/>
            <person name="Reischl U."/>
            <person name="Sanchez S."/>
        </authorList>
    </citation>
    <scope>NUCLEOTIDE SEQUENCE [LARGE SCALE GENOMIC DNA]</scope>
    <source>
        <strain evidence="1 2">24999</strain>
    </source>
</reference>
<proteinExistence type="predicted"/>
<keyword evidence="2" id="KW-1185">Reference proteome</keyword>
<gene>
    <name evidence="1" type="ORF">BKG61_18275</name>
</gene>
<dbReference type="RefSeq" id="WP_070945734.1">
    <property type="nucleotide sequence ID" value="NZ_MLCL01000076.1"/>
</dbReference>
<dbReference type="InterPro" id="IPR019587">
    <property type="entry name" value="Polyketide_cyclase/dehydratase"/>
</dbReference>
<organism evidence="1 2">
    <name type="scientific">Mycobacterium syngnathidarum</name>
    <dbReference type="NCBI Taxonomy" id="1908205"/>
    <lineage>
        <taxon>Bacteria</taxon>
        <taxon>Bacillati</taxon>
        <taxon>Actinomycetota</taxon>
        <taxon>Actinomycetes</taxon>
        <taxon>Mycobacteriales</taxon>
        <taxon>Mycobacteriaceae</taxon>
        <taxon>Mycobacterium</taxon>
    </lineage>
</organism>
<dbReference type="InterPro" id="IPR023393">
    <property type="entry name" value="START-like_dom_sf"/>
</dbReference>
<dbReference type="SUPFAM" id="SSF55961">
    <property type="entry name" value="Bet v1-like"/>
    <property type="match status" value="1"/>
</dbReference>
<comment type="caution">
    <text evidence="1">The sequence shown here is derived from an EMBL/GenBank/DDBJ whole genome shotgun (WGS) entry which is preliminary data.</text>
</comment>
<dbReference type="EMBL" id="MLHV01000017">
    <property type="protein sequence ID" value="OHT96406.1"/>
    <property type="molecule type" value="Genomic_DNA"/>
</dbReference>
<dbReference type="OrthoDB" id="4624384at2"/>
<sequence length="163" mass="18354">MYLLAEVAVTVACSRAKAFDYAADLENFLHWFPGVSTITAKDELPVSTRGKKYTETVSVPLRGTRSVTIQVIEATAPNRIVTHGDMRPILPRMEMEFVQTGQNDCEVHWRMMSRNENRLAACTVLPVAARVMRRRAQAGLRNLKRQLECPNRDVTVSQQPAPD</sequence>
<evidence type="ECO:0000313" key="1">
    <source>
        <dbReference type="EMBL" id="OHT96406.1"/>
    </source>
</evidence>
<protein>
    <recommendedName>
        <fullName evidence="3">Polyketide cyclase</fullName>
    </recommendedName>
</protein>
<accession>A0A1S1JZF7</accession>
<dbReference type="STRING" id="1908205.BKG60_20340"/>